<protein>
    <submittedName>
        <fullName evidence="3">EamA family transporter</fullName>
    </submittedName>
</protein>
<name>A0A538TJI5_UNCEI</name>
<comment type="caution">
    <text evidence="3">The sequence shown here is derived from an EMBL/GenBank/DDBJ whole genome shotgun (WGS) entry which is preliminary data.</text>
</comment>
<evidence type="ECO:0000256" key="1">
    <source>
        <dbReference type="SAM" id="Phobius"/>
    </source>
</evidence>
<organism evidence="3 4">
    <name type="scientific">Eiseniibacteriota bacterium</name>
    <dbReference type="NCBI Taxonomy" id="2212470"/>
    <lineage>
        <taxon>Bacteria</taxon>
        <taxon>Candidatus Eiseniibacteriota</taxon>
    </lineage>
</organism>
<dbReference type="EMBL" id="VBOZ01000029">
    <property type="protein sequence ID" value="TMQ63788.1"/>
    <property type="molecule type" value="Genomic_DNA"/>
</dbReference>
<feature type="transmembrane region" description="Helical" evidence="1">
    <location>
        <begin position="69"/>
        <end position="87"/>
    </location>
</feature>
<evidence type="ECO:0000313" key="3">
    <source>
        <dbReference type="EMBL" id="TMQ63788.1"/>
    </source>
</evidence>
<accession>A0A538TJI5</accession>
<feature type="transmembrane region" description="Helical" evidence="1">
    <location>
        <begin position="93"/>
        <end position="113"/>
    </location>
</feature>
<dbReference type="GO" id="GO:0016020">
    <property type="term" value="C:membrane"/>
    <property type="evidence" value="ECO:0007669"/>
    <property type="project" value="InterPro"/>
</dbReference>
<dbReference type="InterPro" id="IPR037185">
    <property type="entry name" value="EmrE-like"/>
</dbReference>
<feature type="transmembrane region" description="Helical" evidence="1">
    <location>
        <begin position="39"/>
        <end position="57"/>
    </location>
</feature>
<evidence type="ECO:0000259" key="2">
    <source>
        <dbReference type="Pfam" id="PF00892"/>
    </source>
</evidence>
<dbReference type="AlphaFoldDB" id="A0A538TJI5"/>
<keyword evidence="1" id="KW-1133">Transmembrane helix</keyword>
<proteinExistence type="predicted"/>
<dbReference type="Pfam" id="PF00892">
    <property type="entry name" value="EamA"/>
    <property type="match status" value="2"/>
</dbReference>
<feature type="transmembrane region" description="Helical" evidence="1">
    <location>
        <begin position="203"/>
        <end position="221"/>
    </location>
</feature>
<dbReference type="SUPFAM" id="SSF103481">
    <property type="entry name" value="Multidrug resistance efflux transporter EmrE"/>
    <property type="match status" value="1"/>
</dbReference>
<reference evidence="3 4" key="1">
    <citation type="journal article" date="2019" name="Nat. Microbiol.">
        <title>Mediterranean grassland soil C-N compound turnover is dependent on rainfall and depth, and is mediated by genomically divergent microorganisms.</title>
        <authorList>
            <person name="Diamond S."/>
            <person name="Andeer P.F."/>
            <person name="Li Z."/>
            <person name="Crits-Christoph A."/>
            <person name="Burstein D."/>
            <person name="Anantharaman K."/>
            <person name="Lane K.R."/>
            <person name="Thomas B.C."/>
            <person name="Pan C."/>
            <person name="Northen T.R."/>
            <person name="Banfield J.F."/>
        </authorList>
    </citation>
    <scope>NUCLEOTIDE SEQUENCE [LARGE SCALE GENOMIC DNA]</scope>
    <source>
        <strain evidence="3">WS_9</strain>
    </source>
</reference>
<feature type="transmembrane region" description="Helical" evidence="1">
    <location>
        <begin position="120"/>
        <end position="136"/>
    </location>
</feature>
<evidence type="ECO:0000313" key="4">
    <source>
        <dbReference type="Proteomes" id="UP000317691"/>
    </source>
</evidence>
<keyword evidence="1" id="KW-0812">Transmembrane</keyword>
<dbReference type="Proteomes" id="UP000317691">
    <property type="component" value="Unassembled WGS sequence"/>
</dbReference>
<feature type="transmembrane region" description="Helical" evidence="1">
    <location>
        <begin position="233"/>
        <end position="253"/>
    </location>
</feature>
<feature type="transmembrane region" description="Helical" evidence="1">
    <location>
        <begin position="12"/>
        <end position="33"/>
    </location>
</feature>
<dbReference type="InterPro" id="IPR000620">
    <property type="entry name" value="EamA_dom"/>
</dbReference>
<sequence>MNRASTPRFSPVWLVLIGILSVQFGAVISKGLFGEIPPVGMVFLRLITSSLILLVFARPRLRGRPAADWWPVLALGFALGAMNWAFYESFARIPLGVAVTIEFVGPLSLAAVGSRRPRDLVWVGLAALGITLFGAGPTKVDAVGFGLALVAGGCWALYIVSTAATGRRWAGVEGLAVASTIATLAIAPFAVVAAGERLLEPRLLVLGALVGLLSSVIPYSLEMVALRTLPPRVFGILMSLEPGAAALAAAIVLREWLTPLQLLAMACVTAASVGSISTGDPRFPANLDPDSSDNSGG</sequence>
<gene>
    <name evidence="3" type="ORF">E6K79_09075</name>
</gene>
<feature type="transmembrane region" description="Helical" evidence="1">
    <location>
        <begin position="172"/>
        <end position="191"/>
    </location>
</feature>
<feature type="transmembrane region" description="Helical" evidence="1">
    <location>
        <begin position="142"/>
        <end position="160"/>
    </location>
</feature>
<feature type="domain" description="EamA" evidence="2">
    <location>
        <begin position="12"/>
        <end position="111"/>
    </location>
</feature>
<keyword evidence="1" id="KW-0472">Membrane</keyword>
<feature type="domain" description="EamA" evidence="2">
    <location>
        <begin position="144"/>
        <end position="273"/>
    </location>
</feature>